<dbReference type="Gene3D" id="3.40.50.1820">
    <property type="entry name" value="alpha/beta hydrolase"/>
    <property type="match status" value="1"/>
</dbReference>
<dbReference type="InterPro" id="IPR002018">
    <property type="entry name" value="CarbesteraseB"/>
</dbReference>
<proteinExistence type="inferred from homology"/>
<evidence type="ECO:0000259" key="4">
    <source>
        <dbReference type="Pfam" id="PF00135"/>
    </source>
</evidence>
<dbReference type="RefSeq" id="WP_264012595.1">
    <property type="nucleotide sequence ID" value="NZ_JACKSJ010000085.1"/>
</dbReference>
<dbReference type="EMBL" id="JACKSJ010000085">
    <property type="protein sequence ID" value="MCV7170408.1"/>
    <property type="molecule type" value="Genomic_DNA"/>
</dbReference>
<dbReference type="Pfam" id="PF00135">
    <property type="entry name" value="COesterase"/>
    <property type="match status" value="1"/>
</dbReference>
<keyword evidence="6" id="KW-1185">Reference proteome</keyword>
<evidence type="ECO:0000256" key="3">
    <source>
        <dbReference type="RuleBase" id="RU361235"/>
    </source>
</evidence>
<feature type="domain" description="Carboxylesterase type B" evidence="4">
    <location>
        <begin position="22"/>
        <end position="67"/>
    </location>
</feature>
<dbReference type="InterPro" id="IPR050300">
    <property type="entry name" value="GDXG_lipolytic_enzyme"/>
</dbReference>
<evidence type="ECO:0000256" key="2">
    <source>
        <dbReference type="ARBA" id="ARBA00022801"/>
    </source>
</evidence>
<organism evidence="5 6">
    <name type="scientific">[Mycobacterium] manitobense</name>
    <dbReference type="NCBI Taxonomy" id="190147"/>
    <lineage>
        <taxon>Bacteria</taxon>
        <taxon>Bacillati</taxon>
        <taxon>Actinomycetota</taxon>
        <taxon>Actinomycetes</taxon>
        <taxon>Mycobacteriales</taxon>
        <taxon>Mycobacteriaceae</taxon>
        <taxon>Mycolicibacterium</taxon>
    </lineage>
</organism>
<evidence type="ECO:0000313" key="6">
    <source>
        <dbReference type="Proteomes" id="UP001140293"/>
    </source>
</evidence>
<accession>A0A9X2Y9E5</accession>
<evidence type="ECO:0000313" key="5">
    <source>
        <dbReference type="EMBL" id="MCV7170408.1"/>
    </source>
</evidence>
<dbReference type="EC" id="3.1.1.-" evidence="3"/>
<reference evidence="5" key="1">
    <citation type="submission" date="2020-07" db="EMBL/GenBank/DDBJ databases">
        <authorList>
            <person name="Pettersson B.M.F."/>
            <person name="Behra P.R.K."/>
            <person name="Ramesh M."/>
            <person name="Das S."/>
            <person name="Dasgupta S."/>
            <person name="Kirsebom L.A."/>
        </authorList>
    </citation>
    <scope>NUCLEOTIDE SEQUENCE</scope>
    <source>
        <strain evidence="5">DSM 44615</strain>
    </source>
</reference>
<dbReference type="PANTHER" id="PTHR48081">
    <property type="entry name" value="AB HYDROLASE SUPERFAMILY PROTEIN C4A8.06C"/>
    <property type="match status" value="1"/>
</dbReference>
<comment type="caution">
    <text evidence="5">The sequence shown here is derived from an EMBL/GenBank/DDBJ whole genome shotgun (WGS) entry which is preliminary data.</text>
</comment>
<dbReference type="InterPro" id="IPR029058">
    <property type="entry name" value="AB_hydrolase_fold"/>
</dbReference>
<dbReference type="InterPro" id="IPR019826">
    <property type="entry name" value="Carboxylesterase_B_AS"/>
</dbReference>
<evidence type="ECO:0000256" key="1">
    <source>
        <dbReference type="ARBA" id="ARBA00005964"/>
    </source>
</evidence>
<gene>
    <name evidence="5" type="ORF">H7I41_10830</name>
</gene>
<sequence>MVVPNYALCPTVTIDEIVRQHRAAIAWTYRNIAGFGGDPERIAVVGHSAGGHGAAMVLLTRWAEVFGLPAGVVKGACTISGLFDLRPLLHTSHRHRLRLTADTVIRNSPVLTPPAQAPPLLITYGVDQTDEFIRQSADLHTSWRAADLPCALWERPAVNHYDELLALTDADTDLTRRVLALTQGRVDA</sequence>
<dbReference type="GO" id="GO:0016787">
    <property type="term" value="F:hydrolase activity"/>
    <property type="evidence" value="ECO:0007669"/>
    <property type="project" value="UniProtKB-KW"/>
</dbReference>
<reference evidence="5" key="2">
    <citation type="journal article" date="2022" name="BMC Genomics">
        <title>Comparative genome analysis of mycobacteria focusing on tRNA and non-coding RNA.</title>
        <authorList>
            <person name="Behra P.R.K."/>
            <person name="Pettersson B.M.F."/>
            <person name="Ramesh M."/>
            <person name="Das S."/>
            <person name="Dasgupta S."/>
            <person name="Kirsebom L.A."/>
        </authorList>
    </citation>
    <scope>NUCLEOTIDE SEQUENCE</scope>
    <source>
        <strain evidence="5">DSM 44615</strain>
    </source>
</reference>
<dbReference type="PROSITE" id="PS00122">
    <property type="entry name" value="CARBOXYLESTERASE_B_1"/>
    <property type="match status" value="1"/>
</dbReference>
<keyword evidence="2 3" id="KW-0378">Hydrolase</keyword>
<protein>
    <recommendedName>
        <fullName evidence="3">Carboxylic ester hydrolase</fullName>
        <ecNumber evidence="3">3.1.1.-</ecNumber>
    </recommendedName>
</protein>
<dbReference type="SUPFAM" id="SSF53474">
    <property type="entry name" value="alpha/beta-Hydrolases"/>
    <property type="match status" value="1"/>
</dbReference>
<comment type="similarity">
    <text evidence="1 3">Belongs to the type-B carboxylesterase/lipase family.</text>
</comment>
<dbReference type="AlphaFoldDB" id="A0A9X2Y9E5"/>
<name>A0A9X2Y9E5_9MYCO</name>
<dbReference type="PANTHER" id="PTHR48081:SF33">
    <property type="entry name" value="KYNURENINE FORMAMIDASE"/>
    <property type="match status" value="1"/>
</dbReference>
<dbReference type="Proteomes" id="UP001140293">
    <property type="component" value="Unassembled WGS sequence"/>
</dbReference>